<organism evidence="4 5">
    <name type="scientific">Saltatorellus ferox</name>
    <dbReference type="NCBI Taxonomy" id="2528018"/>
    <lineage>
        <taxon>Bacteria</taxon>
        <taxon>Pseudomonadati</taxon>
        <taxon>Planctomycetota</taxon>
        <taxon>Planctomycetia</taxon>
        <taxon>Planctomycetia incertae sedis</taxon>
        <taxon>Saltatorellus</taxon>
    </lineage>
</organism>
<dbReference type="Gene3D" id="2.40.37.20">
    <property type="entry name" value="D-serine dehydratase-like domain"/>
    <property type="match status" value="1"/>
</dbReference>
<evidence type="ECO:0000313" key="4">
    <source>
        <dbReference type="EMBL" id="QDV05925.1"/>
    </source>
</evidence>
<keyword evidence="2 4" id="KW-0456">Lyase</keyword>
<protein>
    <submittedName>
        <fullName evidence="4">D-threonine aldolase</fullName>
        <ecNumber evidence="4">4.1.2.42</ecNumber>
    </submittedName>
</protein>
<evidence type="ECO:0000256" key="1">
    <source>
        <dbReference type="ARBA" id="ARBA00005323"/>
    </source>
</evidence>
<dbReference type="Gene3D" id="3.20.20.10">
    <property type="entry name" value="Alanine racemase"/>
    <property type="match status" value="1"/>
</dbReference>
<comment type="similarity">
    <text evidence="1">Belongs to the DSD1 family.</text>
</comment>
<dbReference type="InterPro" id="IPR042208">
    <property type="entry name" value="D-ser_dehydrat-like_sf"/>
</dbReference>
<dbReference type="Pfam" id="PF01168">
    <property type="entry name" value="Ala_racemase_N"/>
    <property type="match status" value="1"/>
</dbReference>
<dbReference type="EMBL" id="CP036434">
    <property type="protein sequence ID" value="QDV05925.1"/>
    <property type="molecule type" value="Genomic_DNA"/>
</dbReference>
<dbReference type="InterPro" id="IPR026956">
    <property type="entry name" value="D-ser_dehydrat-like_dom"/>
</dbReference>
<reference evidence="4 5" key="1">
    <citation type="submission" date="2019-02" db="EMBL/GenBank/DDBJ databases">
        <title>Deep-cultivation of Planctomycetes and their phenomic and genomic characterization uncovers novel biology.</title>
        <authorList>
            <person name="Wiegand S."/>
            <person name="Jogler M."/>
            <person name="Boedeker C."/>
            <person name="Pinto D."/>
            <person name="Vollmers J."/>
            <person name="Rivas-Marin E."/>
            <person name="Kohn T."/>
            <person name="Peeters S.H."/>
            <person name="Heuer A."/>
            <person name="Rast P."/>
            <person name="Oberbeckmann S."/>
            <person name="Bunk B."/>
            <person name="Jeske O."/>
            <person name="Meyerdierks A."/>
            <person name="Storesund J.E."/>
            <person name="Kallscheuer N."/>
            <person name="Luecker S."/>
            <person name="Lage O.M."/>
            <person name="Pohl T."/>
            <person name="Merkel B.J."/>
            <person name="Hornburger P."/>
            <person name="Mueller R.-W."/>
            <person name="Bruemmer F."/>
            <person name="Labrenz M."/>
            <person name="Spormann A.M."/>
            <person name="Op den Camp H."/>
            <person name="Overmann J."/>
            <person name="Amann R."/>
            <person name="Jetten M.S.M."/>
            <person name="Mascher T."/>
            <person name="Medema M.H."/>
            <person name="Devos D.P."/>
            <person name="Kaster A.-K."/>
            <person name="Ovreas L."/>
            <person name="Rohde M."/>
            <person name="Galperin M.Y."/>
            <person name="Jogler C."/>
        </authorList>
    </citation>
    <scope>NUCLEOTIDE SEQUENCE [LARGE SCALE GENOMIC DNA]</scope>
    <source>
        <strain evidence="4 5">Poly30</strain>
    </source>
</reference>
<evidence type="ECO:0000256" key="2">
    <source>
        <dbReference type="ARBA" id="ARBA00023239"/>
    </source>
</evidence>
<dbReference type="GO" id="GO:0043876">
    <property type="term" value="F:D-threonine aldolase activity"/>
    <property type="evidence" value="ECO:0007669"/>
    <property type="project" value="UniProtKB-EC"/>
</dbReference>
<proteinExistence type="inferred from homology"/>
<dbReference type="GO" id="GO:0036088">
    <property type="term" value="P:D-serine catabolic process"/>
    <property type="evidence" value="ECO:0007669"/>
    <property type="project" value="TreeGrafter"/>
</dbReference>
<sequence>MTAPLAPVEASLPAPWHGLLTPALIIDLGRARRNIAATLERVGGPDRWRPHVKTVKVPEVMSLYLDAGVLQFKCATLKEAEVLASCRSASGDVAAVDILVAHHLFGPALARLGELAAEFPSVRFSTLVEASEQVEGIPGAVGVFADLDLGMNRTGLSVEDLEALETIARAAGSRFGGLHAYDGHMHDPDGAKRERMAHRCYDRLVGAHRHLADAGLEPGELITSGTPSYPAALNHRVLKTLPHRVSPGTVVYHDLRTREQLADHAIEFAAIVLTRVASLPGEDLFTVDAGSKAIEAATPTLIAAALEWPNAVAIRQSEEHTVFQVKDGKRPKRGDLLRLVPGHVCPTVNLASDCVLTDGDDILGVAHVSARGHQVARR</sequence>
<gene>
    <name evidence="4" type="ORF">Poly30_14280</name>
</gene>
<dbReference type="InterPro" id="IPR029066">
    <property type="entry name" value="PLP-binding_barrel"/>
</dbReference>
<dbReference type="EC" id="4.1.2.42" evidence="4"/>
<dbReference type="InterPro" id="IPR001608">
    <property type="entry name" value="Ala_racemase_N"/>
</dbReference>
<name>A0A518EPB5_9BACT</name>
<feature type="domain" description="D-serine dehydratase-like" evidence="3">
    <location>
        <begin position="269"/>
        <end position="358"/>
    </location>
</feature>
<dbReference type="PANTHER" id="PTHR28004:SF2">
    <property type="entry name" value="D-SERINE DEHYDRATASE"/>
    <property type="match status" value="1"/>
</dbReference>
<dbReference type="PANTHER" id="PTHR28004">
    <property type="entry name" value="ZGC:162816-RELATED"/>
    <property type="match status" value="1"/>
</dbReference>
<accession>A0A518EPB5</accession>
<dbReference type="SMART" id="SM01119">
    <property type="entry name" value="D-ser_dehydrat"/>
    <property type="match status" value="1"/>
</dbReference>
<evidence type="ECO:0000313" key="5">
    <source>
        <dbReference type="Proteomes" id="UP000320390"/>
    </source>
</evidence>
<keyword evidence="5" id="KW-1185">Reference proteome</keyword>
<dbReference type="GO" id="GO:0008721">
    <property type="term" value="F:D-serine ammonia-lyase activity"/>
    <property type="evidence" value="ECO:0007669"/>
    <property type="project" value="TreeGrafter"/>
</dbReference>
<dbReference type="SUPFAM" id="SSF51419">
    <property type="entry name" value="PLP-binding barrel"/>
    <property type="match status" value="1"/>
</dbReference>
<dbReference type="InterPro" id="IPR051466">
    <property type="entry name" value="D-amino_acid_metab_enzyme"/>
</dbReference>
<dbReference type="AlphaFoldDB" id="A0A518EPB5"/>
<dbReference type="Proteomes" id="UP000320390">
    <property type="component" value="Chromosome"/>
</dbReference>
<dbReference type="Pfam" id="PF14031">
    <property type="entry name" value="D-ser_dehydrat"/>
    <property type="match status" value="1"/>
</dbReference>
<dbReference type="RefSeq" id="WP_419191066.1">
    <property type="nucleotide sequence ID" value="NZ_CP036434.1"/>
</dbReference>
<evidence type="ECO:0000259" key="3">
    <source>
        <dbReference type="SMART" id="SM01119"/>
    </source>
</evidence>